<keyword evidence="2" id="KW-0347">Helicase</keyword>
<evidence type="ECO:0000313" key="3">
    <source>
        <dbReference type="Proteomes" id="UP000052946"/>
    </source>
</evidence>
<feature type="chain" id="PRO_5038463492" evidence="1">
    <location>
        <begin position="22"/>
        <end position="167"/>
    </location>
</feature>
<dbReference type="OrthoDB" id="9948562at2"/>
<dbReference type="PROSITE" id="PS51257">
    <property type="entry name" value="PROKAR_LIPOPROTEIN"/>
    <property type="match status" value="1"/>
</dbReference>
<evidence type="ECO:0000313" key="2">
    <source>
        <dbReference type="EMBL" id="GAQ18224.1"/>
    </source>
</evidence>
<keyword evidence="2" id="KW-0378">Hydrolase</keyword>
<reference evidence="3" key="1">
    <citation type="submission" date="2015-07" db="EMBL/GenBank/DDBJ databases">
        <title>Draft Genome Sequence of Oceanobacillus picturae Heshi-B3 that Was Isolated from Fermented Rice Bran with Aging Salted Mackerel, Which Was Named Heshiko as Traditional Fermented Seafood in Japan.</title>
        <authorList>
            <person name="Akuzawa S."/>
            <person name="Nakagawa J."/>
            <person name="Kanekatsu T."/>
            <person name="Kanesaki Y."/>
            <person name="Suzuki T."/>
        </authorList>
    </citation>
    <scope>NUCLEOTIDE SEQUENCE [LARGE SCALE GENOMIC DNA]</scope>
    <source>
        <strain evidence="3">Heshi-B3</strain>
    </source>
</reference>
<evidence type="ECO:0000256" key="1">
    <source>
        <dbReference type="SAM" id="SignalP"/>
    </source>
</evidence>
<accession>A0A0U9H8A6</accession>
<organism evidence="2 3">
    <name type="scientific">Oceanobacillus picturae</name>
    <dbReference type="NCBI Taxonomy" id="171693"/>
    <lineage>
        <taxon>Bacteria</taxon>
        <taxon>Bacillati</taxon>
        <taxon>Bacillota</taxon>
        <taxon>Bacilli</taxon>
        <taxon>Bacillales</taxon>
        <taxon>Bacillaceae</taxon>
        <taxon>Oceanobacillus</taxon>
    </lineage>
</organism>
<dbReference type="EMBL" id="BBXV01000024">
    <property type="protein sequence ID" value="GAQ18224.1"/>
    <property type="molecule type" value="Genomic_DNA"/>
</dbReference>
<sequence length="167" mass="19345">MLKYILLAGATLLILFLVACAGEHGLAENRKRVADQGMPTNEIKEADIDFFTYSEQELLDIAQGLKQKYDHLLGAQTKEEFDQVKMDLFTKKMLEEESELIQFTGPKPKLVTEVKNEVVTKATSYFLYDFEYKEVYEEEDGTEVEQESYFSLEIKKEDDKYKISAIR</sequence>
<keyword evidence="1" id="KW-0732">Signal</keyword>
<dbReference type="AlphaFoldDB" id="A0A0U9H8A6"/>
<keyword evidence="2" id="KW-0547">Nucleotide-binding</keyword>
<dbReference type="Proteomes" id="UP000052946">
    <property type="component" value="Unassembled WGS sequence"/>
</dbReference>
<dbReference type="RefSeq" id="WP_058950308.1">
    <property type="nucleotide sequence ID" value="NZ_BBXV01000024.1"/>
</dbReference>
<reference evidence="2 3" key="2">
    <citation type="journal article" date="2016" name="Genome Announc.">
        <title>Draft Genome Sequence of Oceanobacillus picturae Heshi-B3, Isolated from Fermented Rice Bran in a Traditional Japanese Seafood Dish.</title>
        <authorList>
            <person name="Akuzawa S."/>
            <person name="Nagaoka J."/>
            <person name="Kanekatsu M."/>
            <person name="Kanesaki Y."/>
            <person name="Suzuki T."/>
        </authorList>
    </citation>
    <scope>NUCLEOTIDE SEQUENCE [LARGE SCALE GENOMIC DNA]</scope>
    <source>
        <strain evidence="2 3">Heshi-B3</strain>
    </source>
</reference>
<keyword evidence="2" id="KW-0067">ATP-binding</keyword>
<protein>
    <submittedName>
        <fullName evidence="2">ATP-dependent RNA helicase DDX4</fullName>
    </submittedName>
</protein>
<dbReference type="GO" id="GO:0004386">
    <property type="term" value="F:helicase activity"/>
    <property type="evidence" value="ECO:0007669"/>
    <property type="project" value="UniProtKB-KW"/>
</dbReference>
<feature type="signal peptide" evidence="1">
    <location>
        <begin position="1"/>
        <end position="21"/>
    </location>
</feature>
<name>A0A0U9H8A6_9BACI</name>
<comment type="caution">
    <text evidence="2">The sequence shown here is derived from an EMBL/GenBank/DDBJ whole genome shotgun (WGS) entry which is preliminary data.</text>
</comment>
<proteinExistence type="predicted"/>
<gene>
    <name evidence="2" type="ORF">OPHB3_2163</name>
</gene>